<dbReference type="SUPFAM" id="SSF47923">
    <property type="entry name" value="Ypt/Rab-GAP domain of gyp1p"/>
    <property type="match status" value="2"/>
</dbReference>
<feature type="region of interest" description="Disordered" evidence="2">
    <location>
        <begin position="241"/>
        <end position="274"/>
    </location>
</feature>
<dbReference type="SMART" id="SM00164">
    <property type="entry name" value="TBC"/>
    <property type="match status" value="1"/>
</dbReference>
<dbReference type="EMBL" id="CAFZ01000007">
    <property type="protein sequence ID" value="CCA66945.1"/>
    <property type="molecule type" value="Genomic_DNA"/>
</dbReference>
<protein>
    <submittedName>
        <fullName evidence="4">Probable GTPase activating protein</fullName>
    </submittedName>
</protein>
<dbReference type="Proteomes" id="UP000007148">
    <property type="component" value="Unassembled WGS sequence"/>
</dbReference>
<dbReference type="InParanoid" id="G4T6K4"/>
<name>G4T6K4_SERID</name>
<proteinExistence type="predicted"/>
<dbReference type="PANTHER" id="PTHR22957">
    <property type="entry name" value="TBC1 DOMAIN FAMILY MEMBER GTPASE-ACTIVATING PROTEIN"/>
    <property type="match status" value="1"/>
</dbReference>
<dbReference type="OrthoDB" id="10264062at2759"/>
<dbReference type="STRING" id="1109443.G4T6K4"/>
<keyword evidence="5" id="KW-1185">Reference proteome</keyword>
<dbReference type="FunCoup" id="G4T6K4">
    <property type="interactions" value="223"/>
</dbReference>
<dbReference type="Pfam" id="PF00566">
    <property type="entry name" value="RabGAP-TBC"/>
    <property type="match status" value="1"/>
</dbReference>
<dbReference type="FunFam" id="1.10.472.80:FF:000077">
    <property type="entry name" value="TBC1 domain family member"/>
    <property type="match status" value="1"/>
</dbReference>
<keyword evidence="1" id="KW-0343">GTPase activation</keyword>
<dbReference type="HOGENOM" id="CLU_004457_0_1_1"/>
<dbReference type="InterPro" id="IPR035969">
    <property type="entry name" value="Rab-GAP_TBC_sf"/>
</dbReference>
<dbReference type="OMA" id="WWREQRG"/>
<gene>
    <name evidence="4" type="ORF">PIIN_00783</name>
</gene>
<dbReference type="PANTHER" id="PTHR22957:SF502">
    <property type="entry name" value="SMALL G PROTEIN SIGNALING MODULATOR 2-RELATED"/>
    <property type="match status" value="1"/>
</dbReference>
<sequence length="792" mass="90107">MGGGNSFQNIEEDVSTLSIDSMVEIKHTPNSDEQLSEEDMKYGLLYSKSKVYVHPTAYSRDNLPGFVAIVRKQGLKPTYLLAWIPESLLEEKGSEEWEKFTSVEASASTEDGDAVLVELPSRHGEPYAFSVPLSSVYSLIIHPPSFSSWYGSISIHLSSGETLPTLFFHDDESRSFNSIAPGSSQPPSKWGGEDLLARLRLYANVLRSSLQNSLYLVDPSRADIETHTTVLFSDDAVDEILSPSSNTPRHRRRGRPHSYSGSPNRNSVLHQTLSSPASTSQARLALLQGFSQITRGARSTAQRILSHPLAKPIVPYLPDPVNSLVNANGEWSSWVEKGGVGEYESARVYLARWARIVAEEGERARRREIHSQVGGIDDDEEDSGLGVFEVIRQSRNVPISRSTRDPKHPVDRDMWAAWFAGDGRPIVPIDYMRQEIFRRGCAYDVRQKAWPFILGVLPWDVDEREREILWAQLKARYNEIKSEWQGVDEVFNRQDIQEERHRIDVDCRRTDRNQPMFMAPSDPSNPHNPHNTYNFSPSTEEIGAQSLANEHTVKLCEILLTYGFYERDLGYVQGMSDLCAPIYVVMKGDEVMTFWCFAALMDRMKQNFLRDQSGMKRQLATLQQLVAVMDPELYKHFEKCDSLNLFFCFRWVLIAFKREFPFDDVLGLWEVLWTNHYSSQFLLFVALAVLESHRDSILRYLVEFDEILKYCNHLSMTIELDSTLAQAEVLFLSFRQMVQDIDRRQAELLDPTTSGMRKRNVDGGSTADSVVGSLKKLPFISDDLRALIKADS</sequence>
<feature type="domain" description="Rab-GAP TBC" evidence="3">
    <location>
        <begin position="440"/>
        <end position="676"/>
    </location>
</feature>
<accession>G4T6K4</accession>
<feature type="compositionally biased region" description="Polar residues" evidence="2">
    <location>
        <begin position="259"/>
        <end position="274"/>
    </location>
</feature>
<dbReference type="Gene3D" id="1.10.8.270">
    <property type="entry name" value="putative rabgap domain of human tbc1 domain family member 14 like domains"/>
    <property type="match status" value="1"/>
</dbReference>
<comment type="caution">
    <text evidence="4">The sequence shown here is derived from an EMBL/GenBank/DDBJ whole genome shotgun (WGS) entry which is preliminary data.</text>
</comment>
<evidence type="ECO:0000313" key="5">
    <source>
        <dbReference type="Proteomes" id="UP000007148"/>
    </source>
</evidence>
<evidence type="ECO:0000313" key="4">
    <source>
        <dbReference type="EMBL" id="CCA66945.1"/>
    </source>
</evidence>
<dbReference type="eggNOG" id="KOG2197">
    <property type="taxonomic scope" value="Eukaryota"/>
</dbReference>
<evidence type="ECO:0000256" key="1">
    <source>
        <dbReference type="ARBA" id="ARBA00022468"/>
    </source>
</evidence>
<organism evidence="4 5">
    <name type="scientific">Serendipita indica (strain DSM 11827)</name>
    <name type="common">Root endophyte fungus</name>
    <name type="synonym">Piriformospora indica</name>
    <dbReference type="NCBI Taxonomy" id="1109443"/>
    <lineage>
        <taxon>Eukaryota</taxon>
        <taxon>Fungi</taxon>
        <taxon>Dikarya</taxon>
        <taxon>Basidiomycota</taxon>
        <taxon>Agaricomycotina</taxon>
        <taxon>Agaricomycetes</taxon>
        <taxon>Sebacinales</taxon>
        <taxon>Serendipitaceae</taxon>
        <taxon>Serendipita</taxon>
    </lineage>
</organism>
<reference evidence="4 5" key="1">
    <citation type="journal article" date="2011" name="PLoS Pathog.">
        <title>Endophytic Life Strategies Decoded by Genome and Transcriptome Analyses of the Mutualistic Root Symbiont Piriformospora indica.</title>
        <authorList>
            <person name="Zuccaro A."/>
            <person name="Lahrmann U."/>
            <person name="Guldener U."/>
            <person name="Langen G."/>
            <person name="Pfiffi S."/>
            <person name="Biedenkopf D."/>
            <person name="Wong P."/>
            <person name="Samans B."/>
            <person name="Grimm C."/>
            <person name="Basiewicz M."/>
            <person name="Murat C."/>
            <person name="Martin F."/>
            <person name="Kogel K.H."/>
        </authorList>
    </citation>
    <scope>NUCLEOTIDE SEQUENCE [LARGE SCALE GENOMIC DNA]</scope>
    <source>
        <strain evidence="4 5">DSM 11827</strain>
    </source>
</reference>
<dbReference type="GO" id="GO:0005096">
    <property type="term" value="F:GTPase activator activity"/>
    <property type="evidence" value="ECO:0007669"/>
    <property type="project" value="UniProtKB-KW"/>
</dbReference>
<dbReference type="InterPro" id="IPR000195">
    <property type="entry name" value="Rab-GAP-TBC_dom"/>
</dbReference>
<dbReference type="PROSITE" id="PS50086">
    <property type="entry name" value="TBC_RABGAP"/>
    <property type="match status" value="1"/>
</dbReference>
<dbReference type="AlphaFoldDB" id="G4T6K4"/>
<evidence type="ECO:0000259" key="3">
    <source>
        <dbReference type="PROSITE" id="PS50086"/>
    </source>
</evidence>
<dbReference type="Gene3D" id="1.10.472.80">
    <property type="entry name" value="Ypt/Rab-GAP domain of gyp1p, domain 3"/>
    <property type="match status" value="1"/>
</dbReference>
<evidence type="ECO:0000256" key="2">
    <source>
        <dbReference type="SAM" id="MobiDB-lite"/>
    </source>
</evidence>